<proteinExistence type="predicted"/>
<dbReference type="AlphaFoldDB" id="A0A2H0YY03"/>
<organism evidence="3 4">
    <name type="scientific">Candidatus Kaiserbacteria bacterium CG08_land_8_20_14_0_20_50_21</name>
    <dbReference type="NCBI Taxonomy" id="1974604"/>
    <lineage>
        <taxon>Bacteria</taxon>
        <taxon>Candidatus Kaiseribacteriota</taxon>
    </lineage>
</organism>
<name>A0A2H0YY03_9BACT</name>
<dbReference type="EMBL" id="PEXT01000033">
    <property type="protein sequence ID" value="PIS43368.1"/>
    <property type="molecule type" value="Genomic_DNA"/>
</dbReference>
<feature type="region of interest" description="Disordered" evidence="1">
    <location>
        <begin position="74"/>
        <end position="114"/>
    </location>
</feature>
<feature type="transmembrane region" description="Helical" evidence="2">
    <location>
        <begin position="163"/>
        <end position="187"/>
    </location>
</feature>
<dbReference type="Proteomes" id="UP000228687">
    <property type="component" value="Unassembled WGS sequence"/>
</dbReference>
<evidence type="ECO:0000313" key="4">
    <source>
        <dbReference type="Proteomes" id="UP000228687"/>
    </source>
</evidence>
<gene>
    <name evidence="3" type="ORF">COT23_01630</name>
</gene>
<evidence type="ECO:0000256" key="1">
    <source>
        <dbReference type="SAM" id="MobiDB-lite"/>
    </source>
</evidence>
<reference evidence="4" key="1">
    <citation type="submission" date="2017-09" db="EMBL/GenBank/DDBJ databases">
        <title>Depth-based differentiation of microbial function through sediment-hosted aquifers and enrichment of novel symbionts in the deep terrestrial subsurface.</title>
        <authorList>
            <person name="Probst A.J."/>
            <person name="Ladd B."/>
            <person name="Jarett J.K."/>
            <person name="Geller-Mcgrath D.E."/>
            <person name="Sieber C.M.K."/>
            <person name="Emerson J.B."/>
            <person name="Anantharaman K."/>
            <person name="Thomas B.C."/>
            <person name="Malmstrom R."/>
            <person name="Stieglmeier M."/>
            <person name="Klingl A."/>
            <person name="Woyke T."/>
            <person name="Ryan C.M."/>
            <person name="Banfield J.F."/>
        </authorList>
    </citation>
    <scope>NUCLEOTIDE SEQUENCE [LARGE SCALE GENOMIC DNA]</scope>
</reference>
<evidence type="ECO:0000256" key="2">
    <source>
        <dbReference type="SAM" id="Phobius"/>
    </source>
</evidence>
<feature type="compositionally biased region" description="Pro residues" evidence="1">
    <location>
        <begin position="82"/>
        <end position="114"/>
    </location>
</feature>
<accession>A0A2H0YY03</accession>
<sequence>MDTNAHIPLQRTTPIPSKKNEPEEYIRTFEKDMATLKKGGVPDLTLFIKDTPTPSKESFDRELPIIPIQTPLSIQPKIKISTPPPPQAPLPVLRPKPAPLPKPEPPRIPPPPPVEPLETYANDFSDKMKETHASTATVLAAEQDSLKQTPQKMAPQESSHTNISYIIAGVIFLIAGIVGAYVAYTYYEILSVPIILAPHISAPIFFDESEQVSGEGTVLLQAIEESISRPIASGAVRLLSSASTTTTDSIFSLLHTPAPDILLRNTQAAGSMAGVVFTGGGQENDVQSPFFILSVSSYSGTFSGMLSWETAMPRDLGALFPAYSFSSSTTPISNKQPGFRDEVISNHDVRIYRDATGRGILLYGYWNQRTLILARDPLAFNEIVQRLATSRAQY</sequence>
<protein>
    <submittedName>
        <fullName evidence="3">Uncharacterized protein</fullName>
    </submittedName>
</protein>
<feature type="region of interest" description="Disordered" evidence="1">
    <location>
        <begin position="1"/>
        <end position="23"/>
    </location>
</feature>
<keyword evidence="2" id="KW-0812">Transmembrane</keyword>
<keyword evidence="2" id="KW-1133">Transmembrane helix</keyword>
<keyword evidence="2" id="KW-0472">Membrane</keyword>
<evidence type="ECO:0000313" key="3">
    <source>
        <dbReference type="EMBL" id="PIS43368.1"/>
    </source>
</evidence>
<comment type="caution">
    <text evidence="3">The sequence shown here is derived from an EMBL/GenBank/DDBJ whole genome shotgun (WGS) entry which is preliminary data.</text>
</comment>